<keyword evidence="3" id="KW-1185">Reference proteome</keyword>
<proteinExistence type="predicted"/>
<name>A0ABQ4N0Y2_9BACL</name>
<dbReference type="InterPro" id="IPR008972">
    <property type="entry name" value="Cupredoxin"/>
</dbReference>
<evidence type="ECO:0000313" key="3">
    <source>
        <dbReference type="Proteomes" id="UP000680304"/>
    </source>
</evidence>
<reference evidence="2 3" key="1">
    <citation type="submission" date="2021-04" db="EMBL/GenBank/DDBJ databases">
        <title>Draft genome sequence of Paenibacillus cisolokensis, LC2-13A.</title>
        <authorList>
            <person name="Uke A."/>
            <person name="Chhe C."/>
            <person name="Baramee S."/>
            <person name="Kosugi A."/>
        </authorList>
    </citation>
    <scope>NUCLEOTIDE SEQUENCE [LARGE SCALE GENOMIC DNA]</scope>
    <source>
        <strain evidence="2 3">LC2-13A</strain>
    </source>
</reference>
<organism evidence="2 3">
    <name type="scientific">Paenibacillus cisolokensis</name>
    <dbReference type="NCBI Taxonomy" id="1658519"/>
    <lineage>
        <taxon>Bacteria</taxon>
        <taxon>Bacillati</taxon>
        <taxon>Bacillota</taxon>
        <taxon>Bacilli</taxon>
        <taxon>Bacillales</taxon>
        <taxon>Paenibacillaceae</taxon>
        <taxon>Paenibacillus</taxon>
    </lineage>
</organism>
<dbReference type="Gene3D" id="2.60.40.420">
    <property type="entry name" value="Cupredoxins - blue copper proteins"/>
    <property type="match status" value="1"/>
</dbReference>
<dbReference type="InterPro" id="IPR028096">
    <property type="entry name" value="EfeO_Cupredoxin"/>
</dbReference>
<protein>
    <recommendedName>
        <fullName evidence="1">EfeO-type cupredoxin-like domain-containing protein</fullName>
    </recommendedName>
</protein>
<sequence length="73" mass="7867">MRKGESVELNITGVNGASHPFVIEGLGVRGEVTKGNTTTVRFKVDKKGTYPIRCLTHADIHSNGPMVGYIVVL</sequence>
<dbReference type="Proteomes" id="UP000680304">
    <property type="component" value="Unassembled WGS sequence"/>
</dbReference>
<evidence type="ECO:0000259" key="1">
    <source>
        <dbReference type="Pfam" id="PF13473"/>
    </source>
</evidence>
<dbReference type="RefSeq" id="WP_307860287.1">
    <property type="nucleotide sequence ID" value="NZ_BOVJ01000010.1"/>
</dbReference>
<dbReference type="Pfam" id="PF13473">
    <property type="entry name" value="Cupredoxin_1"/>
    <property type="match status" value="1"/>
</dbReference>
<accession>A0ABQ4N0Y2</accession>
<feature type="domain" description="EfeO-type cupredoxin-like" evidence="1">
    <location>
        <begin position="3"/>
        <end position="61"/>
    </location>
</feature>
<evidence type="ECO:0000313" key="2">
    <source>
        <dbReference type="EMBL" id="GIQ61815.1"/>
    </source>
</evidence>
<dbReference type="EMBL" id="BOVJ01000010">
    <property type="protein sequence ID" value="GIQ61815.1"/>
    <property type="molecule type" value="Genomic_DNA"/>
</dbReference>
<dbReference type="SUPFAM" id="SSF49503">
    <property type="entry name" value="Cupredoxins"/>
    <property type="match status" value="1"/>
</dbReference>
<comment type="caution">
    <text evidence="2">The sequence shown here is derived from an EMBL/GenBank/DDBJ whole genome shotgun (WGS) entry which is preliminary data.</text>
</comment>
<gene>
    <name evidence="2" type="ORF">PACILC2_03830</name>
</gene>